<dbReference type="RefSeq" id="WP_135945158.1">
    <property type="nucleotide sequence ID" value="NZ_BMEI01000003.1"/>
</dbReference>
<dbReference type="PANTHER" id="PTHR23088">
    <property type="entry name" value="NITRILASE-RELATED"/>
    <property type="match status" value="1"/>
</dbReference>
<proteinExistence type="predicted"/>
<comment type="caution">
    <text evidence="3">The sequence shown here is derived from an EMBL/GenBank/DDBJ whole genome shotgun (WGS) entry which is preliminary data.</text>
</comment>
<evidence type="ECO:0000259" key="2">
    <source>
        <dbReference type="PROSITE" id="PS50263"/>
    </source>
</evidence>
<dbReference type="PROSITE" id="PS50263">
    <property type="entry name" value="CN_HYDROLASE"/>
    <property type="match status" value="1"/>
</dbReference>
<name>A0A4S2H861_9PROT</name>
<dbReference type="Pfam" id="PF00795">
    <property type="entry name" value="CN_hydrolase"/>
    <property type="match status" value="1"/>
</dbReference>
<feature type="domain" description="CN hydrolase" evidence="2">
    <location>
        <begin position="4"/>
        <end position="252"/>
    </location>
</feature>
<organism evidence="3 4">
    <name type="scientific">Marinicauda pacifica</name>
    <dbReference type="NCBI Taxonomy" id="1133559"/>
    <lineage>
        <taxon>Bacteria</taxon>
        <taxon>Pseudomonadati</taxon>
        <taxon>Pseudomonadota</taxon>
        <taxon>Alphaproteobacteria</taxon>
        <taxon>Maricaulales</taxon>
        <taxon>Maricaulaceae</taxon>
        <taxon>Marinicauda</taxon>
    </lineage>
</organism>
<keyword evidence="1 3" id="KW-0378">Hydrolase</keyword>
<dbReference type="EMBL" id="SRXV01000003">
    <property type="protein sequence ID" value="TGY92025.1"/>
    <property type="molecule type" value="Genomic_DNA"/>
</dbReference>
<evidence type="ECO:0000313" key="4">
    <source>
        <dbReference type="Proteomes" id="UP000305451"/>
    </source>
</evidence>
<dbReference type="PANTHER" id="PTHR23088:SF27">
    <property type="entry name" value="DEAMINATED GLUTATHIONE AMIDASE"/>
    <property type="match status" value="1"/>
</dbReference>
<accession>A0A4S2H861</accession>
<dbReference type="CDD" id="cd07572">
    <property type="entry name" value="nit"/>
    <property type="match status" value="1"/>
</dbReference>
<keyword evidence="4" id="KW-1185">Reference proteome</keyword>
<dbReference type="InterPro" id="IPR003010">
    <property type="entry name" value="C-N_Hydrolase"/>
</dbReference>
<dbReference type="Gene3D" id="3.60.110.10">
    <property type="entry name" value="Carbon-nitrogen hydrolase"/>
    <property type="match status" value="1"/>
</dbReference>
<reference evidence="3 4" key="1">
    <citation type="journal article" date="2013" name="Int. J. Syst. Evol. Microbiol.">
        <title>Marinicauda pacifica gen. nov., sp. nov., a prosthecate alphaproteobacterium of the family Hyphomonadaceae isolated from deep seawater.</title>
        <authorList>
            <person name="Zhang X.Y."/>
            <person name="Li G.W."/>
            <person name="Wang C.S."/>
            <person name="Zhang Y.J."/>
            <person name="Xu X.W."/>
            <person name="Li H."/>
            <person name="Liu A."/>
            <person name="Liu C."/>
            <person name="Xie B.B."/>
            <person name="Qin Q.L."/>
            <person name="Xu Z."/>
            <person name="Chen X.L."/>
            <person name="Zhou B.C."/>
            <person name="Zhang Y.Z."/>
        </authorList>
    </citation>
    <scope>NUCLEOTIDE SEQUENCE [LARGE SCALE GENOMIC DNA]</scope>
    <source>
        <strain evidence="3 4">P-1 km-3</strain>
    </source>
</reference>
<evidence type="ECO:0000313" key="3">
    <source>
        <dbReference type="EMBL" id="TGY92025.1"/>
    </source>
</evidence>
<dbReference type="AlphaFoldDB" id="A0A4S2H861"/>
<dbReference type="InterPro" id="IPR045254">
    <property type="entry name" value="Nit1/2_C-N_Hydrolase"/>
</dbReference>
<dbReference type="OrthoDB" id="9811121at2"/>
<dbReference type="InterPro" id="IPR036526">
    <property type="entry name" value="C-N_Hydrolase_sf"/>
</dbReference>
<gene>
    <name evidence="3" type="ORF">E5162_10165</name>
</gene>
<dbReference type="SUPFAM" id="SSF56317">
    <property type="entry name" value="Carbon-nitrogen hydrolase"/>
    <property type="match status" value="1"/>
</dbReference>
<dbReference type="GO" id="GO:0016811">
    <property type="term" value="F:hydrolase activity, acting on carbon-nitrogen (but not peptide) bonds, in linear amides"/>
    <property type="evidence" value="ECO:0007669"/>
    <property type="project" value="InterPro"/>
</dbReference>
<evidence type="ECO:0000256" key="1">
    <source>
        <dbReference type="ARBA" id="ARBA00022801"/>
    </source>
</evidence>
<dbReference type="Proteomes" id="UP000305451">
    <property type="component" value="Unassembled WGS sequence"/>
</dbReference>
<sequence length="278" mass="30148">MSAVKIALIQMRSGTDPECNLDDAEALVREAAANGAKFVATPETTNLVQKDRETLFSVLRPQDEDPAMVRFADLAATHRIDLLGGSFALLGPDGRAVNRSCLFGPQGELKASYDKIHMFDVEIGSGERWQESANYKPGDRAVIASAASTVVGLSVCYDLRFAYLYRLLAKAGARVLTVPSAFTRPTGKAHWEVLLRARAIETGSWVLAPAQGGRHEDGRKTWGHSMVIDPWGAVVAHLDHDEPGILYAEIDPAKADEARTRIPALHNDRPVTGPDPLA</sequence>
<protein>
    <submittedName>
        <fullName evidence="3">Carbon-nitrogen hydrolase family protein</fullName>
    </submittedName>
</protein>